<evidence type="ECO:0000256" key="6">
    <source>
        <dbReference type="ARBA" id="ARBA00022822"/>
    </source>
</evidence>
<dbReference type="NCBIfam" id="NF002295">
    <property type="entry name" value="PRK01222.1-1"/>
    <property type="match status" value="1"/>
</dbReference>
<evidence type="ECO:0000313" key="11">
    <source>
        <dbReference type="EMBL" id="MBB4081631.1"/>
    </source>
</evidence>
<dbReference type="Pfam" id="PF00697">
    <property type="entry name" value="PRAI"/>
    <property type="match status" value="1"/>
</dbReference>
<dbReference type="GO" id="GO:0004640">
    <property type="term" value="F:phosphoribosylanthranilate isomerase activity"/>
    <property type="evidence" value="ECO:0007669"/>
    <property type="project" value="UniProtKB-UniRule"/>
</dbReference>
<evidence type="ECO:0000256" key="1">
    <source>
        <dbReference type="ARBA" id="ARBA00001164"/>
    </source>
</evidence>
<evidence type="ECO:0000313" key="12">
    <source>
        <dbReference type="Proteomes" id="UP000529946"/>
    </source>
</evidence>
<organism evidence="11 12">
    <name type="scientific">Brevundimonas lenta</name>
    <dbReference type="NCBI Taxonomy" id="424796"/>
    <lineage>
        <taxon>Bacteria</taxon>
        <taxon>Pseudomonadati</taxon>
        <taxon>Pseudomonadota</taxon>
        <taxon>Alphaproteobacteria</taxon>
        <taxon>Caulobacterales</taxon>
        <taxon>Caulobacteraceae</taxon>
        <taxon>Brevundimonas</taxon>
    </lineage>
</organism>
<evidence type="ECO:0000256" key="5">
    <source>
        <dbReference type="ARBA" id="ARBA00022605"/>
    </source>
</evidence>
<evidence type="ECO:0000256" key="3">
    <source>
        <dbReference type="ARBA" id="ARBA00012572"/>
    </source>
</evidence>
<dbReference type="HAMAP" id="MF_00135">
    <property type="entry name" value="PRAI"/>
    <property type="match status" value="1"/>
</dbReference>
<dbReference type="InterPro" id="IPR044643">
    <property type="entry name" value="TrpF_fam"/>
</dbReference>
<dbReference type="Gene3D" id="3.20.20.70">
    <property type="entry name" value="Aldolase class I"/>
    <property type="match status" value="1"/>
</dbReference>
<comment type="similarity">
    <text evidence="9">Belongs to the TrpF family.</text>
</comment>
<keyword evidence="5 9" id="KW-0028">Amino-acid biosynthesis</keyword>
<comment type="caution">
    <text evidence="11">The sequence shown here is derived from an EMBL/GenBank/DDBJ whole genome shotgun (WGS) entry which is preliminary data.</text>
</comment>
<dbReference type="CDD" id="cd00405">
    <property type="entry name" value="PRAI"/>
    <property type="match status" value="1"/>
</dbReference>
<gene>
    <name evidence="9" type="primary">trpF</name>
    <name evidence="11" type="ORF">GGR12_000470</name>
</gene>
<keyword evidence="6 9" id="KW-0822">Tryptophan biosynthesis</keyword>
<dbReference type="PANTHER" id="PTHR42894">
    <property type="entry name" value="N-(5'-PHOSPHORIBOSYL)ANTHRANILATE ISOMERASE"/>
    <property type="match status" value="1"/>
</dbReference>
<dbReference type="UniPathway" id="UPA00035">
    <property type="reaction ID" value="UER00042"/>
</dbReference>
<feature type="domain" description="N-(5'phosphoribosyl) anthranilate isomerase (PRAI)" evidence="10">
    <location>
        <begin position="4"/>
        <end position="211"/>
    </location>
</feature>
<evidence type="ECO:0000259" key="10">
    <source>
        <dbReference type="Pfam" id="PF00697"/>
    </source>
</evidence>
<proteinExistence type="inferred from homology"/>
<keyword evidence="7 9" id="KW-0057">Aromatic amino acid biosynthesis</keyword>
<dbReference type="RefSeq" id="WP_183202489.1">
    <property type="nucleotide sequence ID" value="NZ_BAAAER010000002.1"/>
</dbReference>
<dbReference type="Proteomes" id="UP000529946">
    <property type="component" value="Unassembled WGS sequence"/>
</dbReference>
<name>A0A7W6JCG7_9CAUL</name>
<evidence type="ECO:0000256" key="2">
    <source>
        <dbReference type="ARBA" id="ARBA00004664"/>
    </source>
</evidence>
<accession>A0A7W6JCG7</accession>
<comment type="catalytic activity">
    <reaction evidence="1 9">
        <text>N-(5-phospho-beta-D-ribosyl)anthranilate = 1-(2-carboxyphenylamino)-1-deoxy-D-ribulose 5-phosphate</text>
        <dbReference type="Rhea" id="RHEA:21540"/>
        <dbReference type="ChEBI" id="CHEBI:18277"/>
        <dbReference type="ChEBI" id="CHEBI:58613"/>
        <dbReference type="EC" id="5.3.1.24"/>
    </reaction>
</comment>
<dbReference type="PANTHER" id="PTHR42894:SF1">
    <property type="entry name" value="N-(5'-PHOSPHORIBOSYL)ANTHRANILATE ISOMERASE"/>
    <property type="match status" value="1"/>
</dbReference>
<dbReference type="GO" id="GO:0000162">
    <property type="term" value="P:L-tryptophan biosynthetic process"/>
    <property type="evidence" value="ECO:0007669"/>
    <property type="project" value="UniProtKB-UniRule"/>
</dbReference>
<dbReference type="AlphaFoldDB" id="A0A7W6JCG7"/>
<keyword evidence="8 9" id="KW-0413">Isomerase</keyword>
<evidence type="ECO:0000256" key="4">
    <source>
        <dbReference type="ARBA" id="ARBA00022272"/>
    </source>
</evidence>
<comment type="pathway">
    <text evidence="2 9">Amino-acid biosynthesis; L-tryptophan biosynthesis; L-tryptophan from chorismate: step 3/5.</text>
</comment>
<dbReference type="InterPro" id="IPR011060">
    <property type="entry name" value="RibuloseP-bd_barrel"/>
</dbReference>
<dbReference type="SUPFAM" id="SSF51366">
    <property type="entry name" value="Ribulose-phoshate binding barrel"/>
    <property type="match status" value="1"/>
</dbReference>
<sequence>MALAKICGLTTPETLDAALAGGAAFVGAVVFPKSPRHIEPLHAATLFERVRGQGPGKAKIVAVTVDADDALLTEIALILKPDLIQLHGSETPERAAQVRTLTGAGVIRALSVCTAADIDAAGVWEPVVDHLMFDAKPPEGSALPGGVGASFDWTLLAGRSFAKLWFLAGGLDPANVGEAVRVTGAPLVDVSSGVESAPGVKDPALIAAFLESVRST</sequence>
<evidence type="ECO:0000256" key="9">
    <source>
        <dbReference type="HAMAP-Rule" id="MF_00135"/>
    </source>
</evidence>
<reference evidence="11 12" key="1">
    <citation type="submission" date="2020-08" db="EMBL/GenBank/DDBJ databases">
        <title>Genomic Encyclopedia of Type Strains, Phase IV (KMG-IV): sequencing the most valuable type-strain genomes for metagenomic binning, comparative biology and taxonomic classification.</title>
        <authorList>
            <person name="Goeker M."/>
        </authorList>
    </citation>
    <scope>NUCLEOTIDE SEQUENCE [LARGE SCALE GENOMIC DNA]</scope>
    <source>
        <strain evidence="11 12">DSM 23960</strain>
    </source>
</reference>
<dbReference type="EC" id="5.3.1.24" evidence="3 9"/>
<keyword evidence="12" id="KW-1185">Reference proteome</keyword>
<dbReference type="InterPro" id="IPR013785">
    <property type="entry name" value="Aldolase_TIM"/>
</dbReference>
<dbReference type="EMBL" id="JACIDM010000001">
    <property type="protein sequence ID" value="MBB4081631.1"/>
    <property type="molecule type" value="Genomic_DNA"/>
</dbReference>
<evidence type="ECO:0000256" key="7">
    <source>
        <dbReference type="ARBA" id="ARBA00023141"/>
    </source>
</evidence>
<protein>
    <recommendedName>
        <fullName evidence="4 9">N-(5'-phosphoribosyl)anthranilate isomerase</fullName>
        <shortName evidence="9">PRAI</shortName>
        <ecNumber evidence="3 9">5.3.1.24</ecNumber>
    </recommendedName>
</protein>
<evidence type="ECO:0000256" key="8">
    <source>
        <dbReference type="ARBA" id="ARBA00023235"/>
    </source>
</evidence>
<dbReference type="InterPro" id="IPR001240">
    <property type="entry name" value="PRAI_dom"/>
</dbReference>